<dbReference type="InterPro" id="IPR051694">
    <property type="entry name" value="Immunoregulatory_rcpt-like"/>
</dbReference>
<feature type="region of interest" description="Disordered" evidence="5">
    <location>
        <begin position="521"/>
        <end position="570"/>
    </location>
</feature>
<dbReference type="STRING" id="5601.A0A0D2E1S8"/>
<dbReference type="PANTHER" id="PTHR15549">
    <property type="entry name" value="PAIRED IMMUNOGLOBULIN-LIKE TYPE 2 RECEPTOR"/>
    <property type="match status" value="1"/>
</dbReference>
<dbReference type="InterPro" id="IPR011043">
    <property type="entry name" value="Gal_Oxase/kelch_b-propeller"/>
</dbReference>
<keyword evidence="9" id="KW-1185">Reference proteome</keyword>
<keyword evidence="2 6" id="KW-0812">Transmembrane</keyword>
<evidence type="ECO:0000313" key="8">
    <source>
        <dbReference type="EMBL" id="KIW68287.1"/>
    </source>
</evidence>
<evidence type="ECO:0000256" key="7">
    <source>
        <dbReference type="SAM" id="SignalP"/>
    </source>
</evidence>
<feature type="compositionally biased region" description="Pro residues" evidence="5">
    <location>
        <begin position="545"/>
        <end position="554"/>
    </location>
</feature>
<proteinExistence type="predicted"/>
<dbReference type="HOGENOM" id="CLU_012508_3_0_1"/>
<protein>
    <recommendedName>
        <fullName evidence="10">Kelch repeat protein</fullName>
    </recommendedName>
</protein>
<dbReference type="GO" id="GO:0071944">
    <property type="term" value="C:cell periphery"/>
    <property type="evidence" value="ECO:0007669"/>
    <property type="project" value="UniProtKB-ARBA"/>
</dbReference>
<feature type="transmembrane region" description="Helical" evidence="6">
    <location>
        <begin position="477"/>
        <end position="498"/>
    </location>
</feature>
<evidence type="ECO:0000256" key="5">
    <source>
        <dbReference type="SAM" id="MobiDB-lite"/>
    </source>
</evidence>
<evidence type="ECO:0000256" key="1">
    <source>
        <dbReference type="ARBA" id="ARBA00004167"/>
    </source>
</evidence>
<feature type="signal peptide" evidence="7">
    <location>
        <begin position="1"/>
        <end position="18"/>
    </location>
</feature>
<sequence length="570" mass="61330">MLGALLALGLVAANGVGGALLRDTITEWFWLSSVATDNLLYITGGEFYETDDTGAITMYYQGNTLVVDLTQSWTNQTVGVTSITDADGMIYVRQPLLFYDKPRNKISRYGGWPYEESDFPSILWSFDAGTNNVNWKNETPPSTDGLAANSPGPFASANVYTDTTFYNFGGNVFAVDALPNMTVLSGLVTRDLVGQVWTNSTADLPGQNKYRTQARMVHAPNFGSEGFLVMVGGESPPTEASFYETGSFLTDMATITLYDIETGTWYTQTATGEVPPPRSEFCAVGAASSDGTTFELFVYGGSTNNTFDLNGPDDEGYLNVYALSLPAFRWFKSKSTTTVRRACNTCNVIGKRQMLSIGGRLPSSLQALGAEPDPWVSGLGVFDMTDFEWVDHYNAAAAAYESPDVVQKYYNSSYEVPDFSDPTLASVFAFTPPASSTDGDGGNNDNSPASTSSPDGSTSPETSSSGSNSSSSNAGPIAGGVVAGVAIIAAVLFGIWFWQRRRKQRAHAAALEADARERFTKPQFEAASTPMFEVDDNSRSEMNASPPPKPPPVAELPVDNEHQRFHGAAK</sequence>
<dbReference type="AlphaFoldDB" id="A0A0D2E1S8"/>
<keyword evidence="7" id="KW-0732">Signal</keyword>
<feature type="compositionally biased region" description="Low complexity" evidence="5">
    <location>
        <begin position="446"/>
        <end position="473"/>
    </location>
</feature>
<evidence type="ECO:0000256" key="3">
    <source>
        <dbReference type="ARBA" id="ARBA00022989"/>
    </source>
</evidence>
<evidence type="ECO:0000256" key="4">
    <source>
        <dbReference type="ARBA" id="ARBA00023136"/>
    </source>
</evidence>
<evidence type="ECO:0008006" key="10">
    <source>
        <dbReference type="Google" id="ProtNLM"/>
    </source>
</evidence>
<evidence type="ECO:0000313" key="9">
    <source>
        <dbReference type="Proteomes" id="UP000054266"/>
    </source>
</evidence>
<gene>
    <name evidence="8" type="ORF">PV04_04244</name>
</gene>
<dbReference type="EMBL" id="KN846958">
    <property type="protein sequence ID" value="KIW68287.1"/>
    <property type="molecule type" value="Genomic_DNA"/>
</dbReference>
<dbReference type="Proteomes" id="UP000054266">
    <property type="component" value="Unassembled WGS sequence"/>
</dbReference>
<feature type="chain" id="PRO_5002251910" description="Kelch repeat protein" evidence="7">
    <location>
        <begin position="19"/>
        <end position="570"/>
    </location>
</feature>
<accession>A0A0D2E1S8</accession>
<dbReference type="GO" id="GO:0016020">
    <property type="term" value="C:membrane"/>
    <property type="evidence" value="ECO:0007669"/>
    <property type="project" value="UniProtKB-SubCell"/>
</dbReference>
<comment type="subcellular location">
    <subcellularLocation>
        <location evidence="1">Membrane</location>
        <topology evidence="1">Single-pass membrane protein</topology>
    </subcellularLocation>
</comment>
<reference evidence="8 9" key="1">
    <citation type="submission" date="2015-01" db="EMBL/GenBank/DDBJ databases">
        <title>The Genome Sequence of Capronia semiimmersa CBS27337.</title>
        <authorList>
            <consortium name="The Broad Institute Genomics Platform"/>
            <person name="Cuomo C."/>
            <person name="de Hoog S."/>
            <person name="Gorbushina A."/>
            <person name="Stielow B."/>
            <person name="Teixiera M."/>
            <person name="Abouelleil A."/>
            <person name="Chapman S.B."/>
            <person name="Priest M."/>
            <person name="Young S.K."/>
            <person name="Wortman J."/>
            <person name="Nusbaum C."/>
            <person name="Birren B."/>
        </authorList>
    </citation>
    <scope>NUCLEOTIDE SEQUENCE [LARGE SCALE GENOMIC DNA]</scope>
    <source>
        <strain evidence="8 9">CBS 27337</strain>
    </source>
</reference>
<organism evidence="8 9">
    <name type="scientific">Phialophora macrospora</name>
    <dbReference type="NCBI Taxonomy" id="1851006"/>
    <lineage>
        <taxon>Eukaryota</taxon>
        <taxon>Fungi</taxon>
        <taxon>Dikarya</taxon>
        <taxon>Ascomycota</taxon>
        <taxon>Pezizomycotina</taxon>
        <taxon>Eurotiomycetes</taxon>
        <taxon>Chaetothyriomycetidae</taxon>
        <taxon>Chaetothyriales</taxon>
        <taxon>Herpotrichiellaceae</taxon>
        <taxon>Phialophora</taxon>
    </lineage>
</organism>
<dbReference type="CDD" id="cd12087">
    <property type="entry name" value="TM_EGFR-like"/>
    <property type="match status" value="1"/>
</dbReference>
<evidence type="ECO:0000256" key="2">
    <source>
        <dbReference type="ARBA" id="ARBA00022692"/>
    </source>
</evidence>
<keyword evidence="4 6" id="KW-0472">Membrane</keyword>
<evidence type="ECO:0000256" key="6">
    <source>
        <dbReference type="SAM" id="Phobius"/>
    </source>
</evidence>
<keyword evidence="3 6" id="KW-1133">Transmembrane helix</keyword>
<name>A0A0D2E1S8_9EURO</name>
<feature type="region of interest" description="Disordered" evidence="5">
    <location>
        <begin position="430"/>
        <end position="473"/>
    </location>
</feature>
<dbReference type="SUPFAM" id="SSF50965">
    <property type="entry name" value="Galactose oxidase, central domain"/>
    <property type="match status" value="1"/>
</dbReference>